<sequence>MTSSPTRSLCISSLASGTPTTGSPGRGHLSSPLRTSASTLANGKIHTLPASQLRNLERARGNGATGRDRSEIGAMEIPPPWHNGVGDSELSSRPRISASKSRSTSPAPSSYLPGRLGKGFL</sequence>
<comment type="caution">
    <text evidence="2">The sequence shown here is derived from an EMBL/GenBank/DDBJ whole genome shotgun (WGS) entry which is preliminary data.</text>
</comment>
<evidence type="ECO:0000313" key="2">
    <source>
        <dbReference type="EMBL" id="KAJ4960384.1"/>
    </source>
</evidence>
<feature type="region of interest" description="Disordered" evidence="1">
    <location>
        <begin position="1"/>
        <end position="121"/>
    </location>
</feature>
<keyword evidence="3" id="KW-1185">Reference proteome</keyword>
<protein>
    <submittedName>
        <fullName evidence="2">Uncharacterized protein</fullName>
    </submittedName>
</protein>
<feature type="compositionally biased region" description="Polar residues" evidence="1">
    <location>
        <begin position="32"/>
        <end position="41"/>
    </location>
</feature>
<evidence type="ECO:0000313" key="3">
    <source>
        <dbReference type="Proteomes" id="UP001141806"/>
    </source>
</evidence>
<feature type="compositionally biased region" description="Low complexity" evidence="1">
    <location>
        <begin position="97"/>
        <end position="110"/>
    </location>
</feature>
<reference evidence="2" key="1">
    <citation type="journal article" date="2023" name="Plant J.">
        <title>The genome of the king protea, Protea cynaroides.</title>
        <authorList>
            <person name="Chang J."/>
            <person name="Duong T.A."/>
            <person name="Schoeman C."/>
            <person name="Ma X."/>
            <person name="Roodt D."/>
            <person name="Barker N."/>
            <person name="Li Z."/>
            <person name="Van de Peer Y."/>
            <person name="Mizrachi E."/>
        </authorList>
    </citation>
    <scope>NUCLEOTIDE SEQUENCE</scope>
    <source>
        <tissue evidence="2">Young leaves</tissue>
    </source>
</reference>
<organism evidence="2 3">
    <name type="scientific">Protea cynaroides</name>
    <dbReference type="NCBI Taxonomy" id="273540"/>
    <lineage>
        <taxon>Eukaryota</taxon>
        <taxon>Viridiplantae</taxon>
        <taxon>Streptophyta</taxon>
        <taxon>Embryophyta</taxon>
        <taxon>Tracheophyta</taxon>
        <taxon>Spermatophyta</taxon>
        <taxon>Magnoliopsida</taxon>
        <taxon>Proteales</taxon>
        <taxon>Proteaceae</taxon>
        <taxon>Protea</taxon>
    </lineage>
</organism>
<evidence type="ECO:0000256" key="1">
    <source>
        <dbReference type="SAM" id="MobiDB-lite"/>
    </source>
</evidence>
<accession>A0A9Q0HAT7</accession>
<name>A0A9Q0HAT7_9MAGN</name>
<proteinExistence type="predicted"/>
<dbReference type="Proteomes" id="UP001141806">
    <property type="component" value="Unassembled WGS sequence"/>
</dbReference>
<gene>
    <name evidence="2" type="ORF">NE237_020294</name>
</gene>
<feature type="compositionally biased region" description="Basic and acidic residues" evidence="1">
    <location>
        <begin position="55"/>
        <end position="71"/>
    </location>
</feature>
<feature type="compositionally biased region" description="Polar residues" evidence="1">
    <location>
        <begin position="1"/>
        <end position="15"/>
    </location>
</feature>
<dbReference type="EMBL" id="JAMYWD010000009">
    <property type="protein sequence ID" value="KAJ4960384.1"/>
    <property type="molecule type" value="Genomic_DNA"/>
</dbReference>
<dbReference type="AlphaFoldDB" id="A0A9Q0HAT7"/>